<feature type="region of interest" description="Disordered" evidence="1">
    <location>
        <begin position="1182"/>
        <end position="1207"/>
    </location>
</feature>
<feature type="compositionally biased region" description="Basic and acidic residues" evidence="1">
    <location>
        <begin position="2152"/>
        <end position="2164"/>
    </location>
</feature>
<dbReference type="PANTHER" id="PTHR14918">
    <property type="entry name" value="KICSTOR COMPLEX PROTEIN SZT2"/>
    <property type="match status" value="1"/>
</dbReference>
<gene>
    <name evidence="2" type="ORF">CYNAS_LOCUS17047</name>
</gene>
<feature type="compositionally biased region" description="Polar residues" evidence="1">
    <location>
        <begin position="2310"/>
        <end position="2321"/>
    </location>
</feature>
<proteinExistence type="predicted"/>
<reference evidence="2" key="1">
    <citation type="submission" date="2023-07" db="EMBL/GenBank/DDBJ databases">
        <authorList>
            <consortium name="CYATHOMIX"/>
        </authorList>
    </citation>
    <scope>NUCLEOTIDE SEQUENCE</scope>
    <source>
        <strain evidence="2">N/A</strain>
    </source>
</reference>
<evidence type="ECO:0000256" key="1">
    <source>
        <dbReference type="SAM" id="MobiDB-lite"/>
    </source>
</evidence>
<dbReference type="EMBL" id="CATQJL010000316">
    <property type="protein sequence ID" value="CAJ0605064.1"/>
    <property type="molecule type" value="Genomic_DNA"/>
</dbReference>
<feature type="region of interest" description="Disordered" evidence="1">
    <location>
        <begin position="1374"/>
        <end position="1407"/>
    </location>
</feature>
<feature type="compositionally biased region" description="Basic and acidic residues" evidence="1">
    <location>
        <begin position="1198"/>
        <end position="1207"/>
    </location>
</feature>
<feature type="region of interest" description="Disordered" evidence="1">
    <location>
        <begin position="2131"/>
        <end position="2181"/>
    </location>
</feature>
<dbReference type="InterPro" id="IPR033228">
    <property type="entry name" value="SZT2"/>
</dbReference>
<protein>
    <recommendedName>
        <fullName evidence="4">Protein SZT2</fullName>
    </recommendedName>
</protein>
<feature type="compositionally biased region" description="Basic and acidic residues" evidence="1">
    <location>
        <begin position="2940"/>
        <end position="2972"/>
    </location>
</feature>
<organism evidence="2 3">
    <name type="scientific">Cylicocyclus nassatus</name>
    <name type="common">Nematode worm</name>
    <dbReference type="NCBI Taxonomy" id="53992"/>
    <lineage>
        <taxon>Eukaryota</taxon>
        <taxon>Metazoa</taxon>
        <taxon>Ecdysozoa</taxon>
        <taxon>Nematoda</taxon>
        <taxon>Chromadorea</taxon>
        <taxon>Rhabditida</taxon>
        <taxon>Rhabditina</taxon>
        <taxon>Rhabditomorpha</taxon>
        <taxon>Strongyloidea</taxon>
        <taxon>Strongylidae</taxon>
        <taxon>Cylicocyclus</taxon>
    </lineage>
</organism>
<feature type="region of interest" description="Disordered" evidence="1">
    <location>
        <begin position="2303"/>
        <end position="2324"/>
    </location>
</feature>
<keyword evidence="3" id="KW-1185">Reference proteome</keyword>
<accession>A0AA36H6N5</accession>
<feature type="region of interest" description="Disordered" evidence="1">
    <location>
        <begin position="1507"/>
        <end position="1530"/>
    </location>
</feature>
<dbReference type="PANTHER" id="PTHR14918:SF3">
    <property type="entry name" value="KICSTOR COMPLEX PROTEIN SZT2"/>
    <property type="match status" value="1"/>
</dbReference>
<sequence length="3305" mass="377266">MTGGAESPESGAKPLRDAKEIFIYMHRNFRVSRNIRAHWLFDHLNKTVEIETDWPGEGEYSNEMSVAGIIAKGGSADEYVVGEKFRVCLDTKVTYISRYYRHVFVLDLSPSTIVADEESNCCLHTKLLECLRLSMASVGKSFTIPGTRRTFCPQIYVSVCVFIPFLAFEQDLVLVQGMLLTESSINIILDTVTEKFNNLLNNLYDYSKAILQKWGGLKRRHRNKFDSTCGDIECIGEYGSTRTISICNDGSPSKTIASSRPKSVPKPPRSIMDYAKGVWTVSNSGEDEINSRNPLCDGYIHPEWALIFMLRLGLIAVQMMHENTQSNIIVITDAVCGMPDAHALQQLLSQLRSYTVSCSFIQLQGRSRSEACFGHVASCELFHFLAMATFGAYIPNCRCSIGVDMNDINEPLIPSDTEEEEDEQEFKPLNPFHRALLCWCFQNALQDNVHITNLVNEINPEFAQLYKNDVVRHRYIRSIYRSALHEILYIRLREGFTLRQVKLCQNDTKIMIVLSMPFRPLVFIDYTIIANWPSDKLKREDITVDLVLQAPYHELKDLLAEGQFPNAVRQKLVRSLRNLIDEILEADRVLLHIHAFNTNPVYYSVPEGVSNQIPIFTVEDRTKEMTVFPGVQQESARSFVGFWSSLCQLSDKSWQKWVHMHAERIVLRSSNLPFNMFKSKNGIKIDCRAAEEKLHEILRQQSSFCLVQRRTYITFVYRKDSDVPAYFYMVKVTLEPPCLILRTAFLGGISSTERKNIVDAFRRRLLDLQVIVDGKEEKALSLIRRPLERIMVRYRSIPKDLQTIVRVREDESMEDPKLIILHNAISKYLECRRRIWNLPQLNMTSDRITRATAEYILSVLMQRRLQEGFRVAWTHEGIVGFCRQVIVQSGPALQQYVIFPPTKAAVVVRVDRERLPSLSDGWVFHNGKLSHSPTHSLYRTSPRLQQQAHQLALNQLHSYRRLVSEEKDRQSDGRPLVLISESWSEPCAVCESKVLQSPTAAGDDELVSVLFTIDQLLRMCHAPANGPVTLKVSSRSLESPHVTKTVSGCVSVVHQPFDLPKLVLHSERCLVILPKIENALDLFLMAIHAELASCFDTCFVVEDVSFWTQVTPLVRLEGDYNVELPGMVSRVYMREESPWVLSIVVVPTNVDSIEVLDAVPLLFCLCDEPMLAIDLARRRPPKSPRVLDRRFSTSPSAKVREQEKAPEMPGREWVSGTRCLDVLRENYRPKRLSDVINDVDEAVISKAVVSALYTAVQCGITMDHAVVRSILDEQCECTSLEVDGVAKSLSTFCSHLNKEAKGGGDASDTSFCGEGRVQLTFKKVLHGTFNQVPGLPYFYYTPQHKESDARHPLASEMATFSGLFGEHPPRGWDGTFIERRNSTSQPEQQGEDGSPEEAFSSAGSLRRSDRPLDQFRLRCALFGENESEKLKAEEKNARNAYGGDFPLFIYFMCSIEYPDKSMDTFPLTFLPTCVHEVLRESSIKPKEYDVADVVVRLDLYVMTWPCPEENHDEDSDSDSEDDTTQSERQMKFVSKLPKRVRAVVNELMNRLNRLVELETVLMDSRKPNITVEQIKEIAKYIERECARDKEYKCGQFETRFRRFPLVIQSQEATDRLKDRMNEMHLEYCVLRRVADANMYYCCQVEDIQAFERYTRQKSGSRSDSCDTSDLLRLDQLHDFWVILTIDDNIKLQFCQRENGRHDRIFELAWRKCRQTIRVINQELLLNRMFELRECDPLLMTNIGDSLSTHDNSLDRSNTSSVSEDHEVDTHIAHGARFTFAPGYFALLRSNSRDPLAFGCEALRIALEQFAIRNIPNTYVVRESDGRVSYMQLHTSMETFRTSLKMNTAALKRKKSIEEMEKFKNHILLAVYGVEKPGHEICKVLSDLLQKRLDQVTLNQLIDTLSKNSQTRLDSADVQFLQKDPTKPAGVFNYSIPNAMAQFLQPLSYYTHQHMQAAMPSARFKEDFGSGSTHGIDRSVFIPLPFPGKQPDSYVPIFYLLVKSPQGGIRTTGIAAIELRFVNSTGSMATLTLGRLNNSTHMSLAPTQFENVKREDFYKELTFTRSCKEPREMPGVCAFAQIAVWQAGDVDLVQLEDQLRHVVQLGMCDVVTEFGILNLNVIEVGAQLPVSPGLHVSPHTRSTSSAKTPTTTSERRQQLRKRDSSEALPTVSTPTLPTESSLKGKANSVFSFETRRGSFTSELDRMSVDFVLPASNRSPDYVNPTFVTTAGPWFDYVVEKHSGNTPSFLSEKGERYTSVLRHSWMFDCKQIVNKALREIAEHVLEQVRNVDAIFPDRVQIFEPTPRLSEQAPPSSVTSSGSNKRLPERRYEAALPTMQTGMSADIGRDPCESDMPDALLVCQEMQVAIETQRFGFEPIGSCPDTLLRLNHSVSKELFLPCTEEGQFVPRRRILYGTVNGEKLTVYFYNFMPFLSASLMNMIARATSWYNSRSRLVREIGLHKMGITHLSPLEHYQSPPENPYLVLVWRNPEELMDKDYPPDDLQVTAIDALPKGYPESLFRLYRRACHPYLFLNRSPCLIQDQLEQMRYIRRNVREQLNTTRAFTSIHDSLLVGNNTISEADLEKLRSASKLLHFVETPVLFFPKWRRNIAVVRKRGLSEVDARKAKVALGAPPPPAGIRQRANTLSVTPSVPAPFRIRPDVGDDDPCQAKILYLLMGDYVNYLTTLGLQVLKVTNLERRSEQRHMYTTIYPQGCKHPPFVVMHKTVKGGTILVTLAFEQPYFAFKAFQWHPSNLCEPTAKQESCSDGVRKIRELQQFKDLIAIQCHLHSFTYDFHLRMLSKYLTGKDNVLFSPGYNTHAFLVDFLEYYGCRPTSARNCVYEERCTYTLQHGVRGSDVWDHFLSCDKNYKWRVLKLKNSEGYGDQRRDDFMLVSSAPATSNDGQAKELIRVVLRDRRLDRDGLQLVFYLLAVATDQTSPMEEERHREDSRQSDVGEFKNYEKKRDPPSRPLENDDIIRRRETCAFSSIEEMMREGNLSSSSRRRFSSGGHLNAASTVLGISKPPHLEAESLLSSTRYTEGFMKAAESDGDVHRVAVQGIAPRRHRKPDEDGTIPGEHVTYVHFLSGRQRILQKEVEDAVSQYSAQLADCVKEAEFLCRRASMWKQVLLRKHSRSSQPQTGISSIFLGSNPNRSVDPWQPLRSISHHETMKPSELKTLISVVSQIYMESREPRLRELLKGTNCARLCRFLFARFGPDRCRFFEFPDSTEKCLILTNPDLDAMFLIECPTETSPTLSVLLKEPDLVEDTQDESKRFRQHRLDLAFDDLVACVTAFLWTDLLQKPPGTH</sequence>
<feature type="compositionally biased region" description="Acidic residues" evidence="1">
    <location>
        <begin position="1510"/>
        <end position="1524"/>
    </location>
</feature>
<dbReference type="Proteomes" id="UP001176961">
    <property type="component" value="Unassembled WGS sequence"/>
</dbReference>
<evidence type="ECO:0000313" key="3">
    <source>
        <dbReference type="Proteomes" id="UP001176961"/>
    </source>
</evidence>
<name>A0AA36H6N5_CYLNA</name>
<dbReference type="GO" id="GO:0005777">
    <property type="term" value="C:peroxisome"/>
    <property type="evidence" value="ECO:0007669"/>
    <property type="project" value="InterPro"/>
</dbReference>
<evidence type="ECO:0000313" key="2">
    <source>
        <dbReference type="EMBL" id="CAJ0605064.1"/>
    </source>
</evidence>
<feature type="compositionally biased region" description="Polar residues" evidence="1">
    <location>
        <begin position="2169"/>
        <end position="2180"/>
    </location>
</feature>
<evidence type="ECO:0008006" key="4">
    <source>
        <dbReference type="Google" id="ProtNLM"/>
    </source>
</evidence>
<feature type="region of interest" description="Disordered" evidence="1">
    <location>
        <begin position="2937"/>
        <end position="2972"/>
    </location>
</feature>
<comment type="caution">
    <text evidence="2">The sequence shown here is derived from an EMBL/GenBank/DDBJ whole genome shotgun (WGS) entry which is preliminary data.</text>
</comment>
<feature type="compositionally biased region" description="Low complexity" evidence="1">
    <location>
        <begin position="2139"/>
        <end position="2151"/>
    </location>
</feature>